<dbReference type="PANTHER" id="PTHR11475:SF4">
    <property type="entry name" value="CHORION PEROXIDASE"/>
    <property type="match status" value="1"/>
</dbReference>
<sequence>MSHCVYQFNEIDGIAKSRCGEGNRVCCPVTTPASDAQSLFEEGKTTATLHAAFFGSKPIVQSLGRDGLIGLEATRELARKSTLGENAHRPFQLHIRRFNLDSLQGRDGLQRFNIQDTVIADACPKIPPCPSTKYRSPDGLCNNLKNREWGKSLTAYERFMPPDYADGESTHENIKELSRGAIEQN</sequence>
<dbReference type="VEuPathDB" id="VectorBase:HLOH_043757"/>
<organism evidence="5 6">
    <name type="scientific">Haemaphysalis longicornis</name>
    <name type="common">Bush tick</name>
    <dbReference type="NCBI Taxonomy" id="44386"/>
    <lineage>
        <taxon>Eukaryota</taxon>
        <taxon>Metazoa</taxon>
        <taxon>Ecdysozoa</taxon>
        <taxon>Arthropoda</taxon>
        <taxon>Chelicerata</taxon>
        <taxon>Arachnida</taxon>
        <taxon>Acari</taxon>
        <taxon>Parasitiformes</taxon>
        <taxon>Ixodida</taxon>
        <taxon>Ixodoidea</taxon>
        <taxon>Ixodidae</taxon>
        <taxon>Haemaphysalinae</taxon>
        <taxon>Haemaphysalis</taxon>
    </lineage>
</organism>
<evidence type="ECO:0000256" key="4">
    <source>
        <dbReference type="ARBA" id="ARBA00023180"/>
    </source>
</evidence>
<evidence type="ECO:0000256" key="3">
    <source>
        <dbReference type="ARBA" id="ARBA00022559"/>
    </source>
</evidence>
<evidence type="ECO:0000256" key="2">
    <source>
        <dbReference type="ARBA" id="ARBA00022525"/>
    </source>
</evidence>
<keyword evidence="2" id="KW-0964">Secreted</keyword>
<dbReference type="InterPro" id="IPR019791">
    <property type="entry name" value="Haem_peroxidase_animal"/>
</dbReference>
<name>A0A9J6FZ78_HAELO</name>
<comment type="caution">
    <text evidence="5">The sequence shown here is derived from an EMBL/GenBank/DDBJ whole genome shotgun (WGS) entry which is preliminary data.</text>
</comment>
<dbReference type="EMBL" id="JABSTR010000004">
    <property type="protein sequence ID" value="KAH9368490.1"/>
    <property type="molecule type" value="Genomic_DNA"/>
</dbReference>
<evidence type="ECO:0000313" key="6">
    <source>
        <dbReference type="Proteomes" id="UP000821853"/>
    </source>
</evidence>
<dbReference type="Pfam" id="PF03098">
    <property type="entry name" value="An_peroxidase"/>
    <property type="match status" value="1"/>
</dbReference>
<keyword evidence="3" id="KW-0575">Peroxidase</keyword>
<evidence type="ECO:0000256" key="1">
    <source>
        <dbReference type="ARBA" id="ARBA00004613"/>
    </source>
</evidence>
<dbReference type="GO" id="GO:0020037">
    <property type="term" value="F:heme binding"/>
    <property type="evidence" value="ECO:0007669"/>
    <property type="project" value="InterPro"/>
</dbReference>
<keyword evidence="3" id="KW-0560">Oxidoreductase</keyword>
<evidence type="ECO:0000313" key="5">
    <source>
        <dbReference type="EMBL" id="KAH9368490.1"/>
    </source>
</evidence>
<comment type="subcellular location">
    <subcellularLocation>
        <location evidence="1">Secreted</location>
    </subcellularLocation>
</comment>
<keyword evidence="4" id="KW-0325">Glycoprotein</keyword>
<dbReference type="InterPro" id="IPR037120">
    <property type="entry name" value="Haem_peroxidase_sf_animal"/>
</dbReference>
<gene>
    <name evidence="5" type="ORF">HPB48_018710</name>
</gene>
<keyword evidence="6" id="KW-1185">Reference proteome</keyword>
<dbReference type="PROSITE" id="PS50292">
    <property type="entry name" value="PEROXIDASE_3"/>
    <property type="match status" value="1"/>
</dbReference>
<dbReference type="Gene3D" id="1.10.640.10">
    <property type="entry name" value="Haem peroxidase domain superfamily, animal type"/>
    <property type="match status" value="1"/>
</dbReference>
<dbReference type="PANTHER" id="PTHR11475">
    <property type="entry name" value="OXIDASE/PEROXIDASE"/>
    <property type="match status" value="1"/>
</dbReference>
<dbReference type="GO" id="GO:0005576">
    <property type="term" value="C:extracellular region"/>
    <property type="evidence" value="ECO:0007669"/>
    <property type="project" value="UniProtKB-SubCell"/>
</dbReference>
<dbReference type="GO" id="GO:0006979">
    <property type="term" value="P:response to oxidative stress"/>
    <property type="evidence" value="ECO:0007669"/>
    <property type="project" value="InterPro"/>
</dbReference>
<dbReference type="InterPro" id="IPR010255">
    <property type="entry name" value="Haem_peroxidase_sf"/>
</dbReference>
<dbReference type="OrthoDB" id="823504at2759"/>
<dbReference type="SUPFAM" id="SSF48113">
    <property type="entry name" value="Heme-dependent peroxidases"/>
    <property type="match status" value="1"/>
</dbReference>
<accession>A0A9J6FZ78</accession>
<dbReference type="Proteomes" id="UP000821853">
    <property type="component" value="Chromosome 2"/>
</dbReference>
<dbReference type="AlphaFoldDB" id="A0A9J6FZ78"/>
<protein>
    <recommendedName>
        <fullName evidence="7">Peroxidase</fullName>
    </recommendedName>
</protein>
<reference evidence="5 6" key="1">
    <citation type="journal article" date="2020" name="Cell">
        <title>Large-Scale Comparative Analyses of Tick Genomes Elucidate Their Genetic Diversity and Vector Capacities.</title>
        <authorList>
            <consortium name="Tick Genome and Microbiome Consortium (TIGMIC)"/>
            <person name="Jia N."/>
            <person name="Wang J."/>
            <person name="Shi W."/>
            <person name="Du L."/>
            <person name="Sun Y."/>
            <person name="Zhan W."/>
            <person name="Jiang J.F."/>
            <person name="Wang Q."/>
            <person name="Zhang B."/>
            <person name="Ji P."/>
            <person name="Bell-Sakyi L."/>
            <person name="Cui X.M."/>
            <person name="Yuan T.T."/>
            <person name="Jiang B.G."/>
            <person name="Yang W.F."/>
            <person name="Lam T.T."/>
            <person name="Chang Q.C."/>
            <person name="Ding S.J."/>
            <person name="Wang X.J."/>
            <person name="Zhu J.G."/>
            <person name="Ruan X.D."/>
            <person name="Zhao L."/>
            <person name="Wei J.T."/>
            <person name="Ye R.Z."/>
            <person name="Que T.C."/>
            <person name="Du C.H."/>
            <person name="Zhou Y.H."/>
            <person name="Cheng J.X."/>
            <person name="Dai P.F."/>
            <person name="Guo W.B."/>
            <person name="Han X.H."/>
            <person name="Huang E.J."/>
            <person name="Li L.F."/>
            <person name="Wei W."/>
            <person name="Gao Y.C."/>
            <person name="Liu J.Z."/>
            <person name="Shao H.Z."/>
            <person name="Wang X."/>
            <person name="Wang C.C."/>
            <person name="Yang T.C."/>
            <person name="Huo Q.B."/>
            <person name="Li W."/>
            <person name="Chen H.Y."/>
            <person name="Chen S.E."/>
            <person name="Zhou L.G."/>
            <person name="Ni X.B."/>
            <person name="Tian J.H."/>
            <person name="Sheng Y."/>
            <person name="Liu T."/>
            <person name="Pan Y.S."/>
            <person name="Xia L.Y."/>
            <person name="Li J."/>
            <person name="Zhao F."/>
            <person name="Cao W.C."/>
        </authorList>
    </citation>
    <scope>NUCLEOTIDE SEQUENCE [LARGE SCALE GENOMIC DNA]</scope>
    <source>
        <strain evidence="5">HaeL-2018</strain>
    </source>
</reference>
<proteinExistence type="predicted"/>
<dbReference type="GO" id="GO:0004601">
    <property type="term" value="F:peroxidase activity"/>
    <property type="evidence" value="ECO:0007669"/>
    <property type="project" value="UniProtKB-KW"/>
</dbReference>
<evidence type="ECO:0008006" key="7">
    <source>
        <dbReference type="Google" id="ProtNLM"/>
    </source>
</evidence>